<dbReference type="PANTHER" id="PTHR11733:SF114">
    <property type="entry name" value="NEPRILYSIN"/>
    <property type="match status" value="1"/>
</dbReference>
<keyword evidence="9" id="KW-0645">Protease</keyword>
<comment type="caution">
    <text evidence="34">The sequence shown here is derived from an EMBL/GenBank/DDBJ whole genome shotgun (WGS) entry which is preliminary data.</text>
</comment>
<accession>A0ABP0H7R8</accession>
<feature type="domain" description="Peptidase M13 C-terminal" evidence="32">
    <location>
        <begin position="634"/>
        <end position="839"/>
    </location>
</feature>
<keyword evidence="35" id="KW-1185">Reference proteome</keyword>
<comment type="cofactor">
    <cofactor evidence="2">
        <name>Zn(2+)</name>
        <dbReference type="ChEBI" id="CHEBI:29105"/>
    </cofactor>
</comment>
<keyword evidence="16" id="KW-1133">Transmembrane helix</keyword>
<evidence type="ECO:0000256" key="20">
    <source>
        <dbReference type="ARBA" id="ARBA00023180"/>
    </source>
</evidence>
<keyword evidence="21" id="KW-0449">Lipoprotein</keyword>
<comment type="catalytic activity">
    <reaction evidence="28">
        <text>neurotensin + H2O = neurotensin(1-11) + L-isoleucyl-L-leucine</text>
        <dbReference type="Rhea" id="RHEA:71475"/>
        <dbReference type="ChEBI" id="CHEBI:15377"/>
        <dbReference type="ChEBI" id="CHEBI:147362"/>
        <dbReference type="ChEBI" id="CHEBI:190704"/>
        <dbReference type="ChEBI" id="CHEBI:190706"/>
    </reaction>
    <physiologicalReaction direction="left-to-right" evidence="28">
        <dbReference type="Rhea" id="RHEA:71476"/>
    </physiologicalReaction>
</comment>
<evidence type="ECO:0000256" key="11">
    <source>
        <dbReference type="ARBA" id="ARBA00022707"/>
    </source>
</evidence>
<comment type="catalytic activity">
    <reaction evidence="27">
        <text>substance P + H2O = substance P(1-7) + L-Phe-Gly-L-Leu-L-Met-NH2</text>
        <dbReference type="Rhea" id="RHEA:71467"/>
        <dbReference type="ChEBI" id="CHEBI:15377"/>
        <dbReference type="ChEBI" id="CHEBI:190692"/>
        <dbReference type="ChEBI" id="CHEBI:190695"/>
        <dbReference type="ChEBI" id="CHEBI:190698"/>
    </reaction>
    <physiologicalReaction direction="left-to-right" evidence="27">
        <dbReference type="Rhea" id="RHEA:71468"/>
    </physiologicalReaction>
</comment>
<dbReference type="EMBL" id="CAWYQH010000174">
    <property type="protein sequence ID" value="CAK8698580.1"/>
    <property type="molecule type" value="Genomic_DNA"/>
</dbReference>
<evidence type="ECO:0000256" key="4">
    <source>
        <dbReference type="ARBA" id="ARBA00007357"/>
    </source>
</evidence>
<keyword evidence="13" id="KW-0378">Hydrolase</keyword>
<dbReference type="EC" id="3.4.24.11" evidence="5"/>
<keyword evidence="15" id="KW-0735">Signal-anchor</keyword>
<evidence type="ECO:0000256" key="5">
    <source>
        <dbReference type="ARBA" id="ARBA00012521"/>
    </source>
</evidence>
<dbReference type="CDD" id="cd08662">
    <property type="entry name" value="M13"/>
    <property type="match status" value="1"/>
</dbReference>
<sequence length="844" mass="95995">MQNTKMIGEFRKYLFFCAVCYIVKFAVGKSCWDCPPSKTKKECDDRGRLVECNDPGAMCQIQVRYGGWGNDPMVKKSCKKRYACKNDYRQNFHNAGGKYGSILQCNGGPPTSVCTCCCSKDLCNKDSWECKPRGNHSTSAAISKKPKKTRRETQEQICETPDCVRAAARILSYMDRDVNPCEDFYGYACGGFIRDRIIPDDMPEVTTVTEVANKVDKIRKRALETRSEGDRDSIKKAKEFYASCMNTTKIDSLGLEPVLELIKQMGGWPVIGDSFDRDSFNLEKTLGAFTSGFGSTAILSATVGQDEKDSSANIFKISQPKLGLPDRDFYLNDGLRQTMLPAYRKFMSDFITMVAGDKANSATTESVVDQIVQFETDIARAVKSKSETRNITSSYNKVSSQELANEVPGLNWTDYVNAVMSATAITVDADEKIVVYDMNYLKSFVGIINGKYELIQNYLIWSVLQARVIYMSSDLRETRKPFKDTLYGVSAEPARWKVCTYDTEKYFHMPVASLFVSEAFSENNKNMVEQMFENLRQAFRKMLATYKWIDRQTRNKAVEKLEFMRAVLAYPDYIVDKSNPKLDYDYEDVVIKPNQFVKNIQTMIAWEKKEEFDKLKTAVDFNEWTTLGPAVVYAYHSPSKNQINFPAAIMQPPFLDIGQPTSMNYGAIGSIIGHEVSHGFDDNGGTYDRNGNINNWWTERSKNNFKERAQCIIDQYSAIRPFPDIDRNLNGKLSAGENIADNGELWQAFMAYKKWQVKNPQGDLRLPGFGNFTQDQLFFLAHAQTHCQHSTRQFSLQNVISGYHVPGKYRVEIPSINIPAFGKAYNCKRGVDRMYPNKNTCRVW</sequence>
<dbReference type="SUPFAM" id="SSF55486">
    <property type="entry name" value="Metalloproteases ('zincins'), catalytic domain"/>
    <property type="match status" value="1"/>
</dbReference>
<keyword evidence="20" id="KW-0325">Glycoprotein</keyword>
<evidence type="ECO:0000256" key="13">
    <source>
        <dbReference type="ARBA" id="ARBA00022801"/>
    </source>
</evidence>
<dbReference type="InterPro" id="IPR018497">
    <property type="entry name" value="Peptidase_M13_C"/>
</dbReference>
<keyword evidence="19" id="KW-1015">Disulfide bond</keyword>
<evidence type="ECO:0000256" key="26">
    <source>
        <dbReference type="ARBA" id="ARBA00047638"/>
    </source>
</evidence>
<keyword evidence="11" id="KW-0519">Myristate</keyword>
<dbReference type="Gene3D" id="1.10.1380.10">
    <property type="entry name" value="Neutral endopeptidase , domain2"/>
    <property type="match status" value="1"/>
</dbReference>
<keyword evidence="7" id="KW-1003">Cell membrane</keyword>
<keyword evidence="12" id="KW-0479">Metal-binding</keyword>
<dbReference type="CDD" id="cd23539">
    <property type="entry name" value="TFP_LU_ECD_CinHb4_like"/>
    <property type="match status" value="1"/>
</dbReference>
<dbReference type="PANTHER" id="PTHR11733">
    <property type="entry name" value="ZINC METALLOPROTEASE FAMILY M13 NEPRILYSIN-RELATED"/>
    <property type="match status" value="1"/>
</dbReference>
<dbReference type="InterPro" id="IPR024079">
    <property type="entry name" value="MetalloPept_cat_dom_sf"/>
</dbReference>
<evidence type="ECO:0000256" key="30">
    <source>
        <dbReference type="SAM" id="MobiDB-lite"/>
    </source>
</evidence>
<evidence type="ECO:0000256" key="22">
    <source>
        <dbReference type="ARBA" id="ARBA00031127"/>
    </source>
</evidence>
<evidence type="ECO:0000256" key="19">
    <source>
        <dbReference type="ARBA" id="ARBA00023157"/>
    </source>
</evidence>
<dbReference type="PROSITE" id="PS51885">
    <property type="entry name" value="NEPRILYSIN"/>
    <property type="match status" value="1"/>
</dbReference>
<dbReference type="Pfam" id="PF01431">
    <property type="entry name" value="Peptidase_M13"/>
    <property type="match status" value="1"/>
</dbReference>
<evidence type="ECO:0000313" key="35">
    <source>
        <dbReference type="Proteomes" id="UP001642483"/>
    </source>
</evidence>
<evidence type="ECO:0000256" key="1">
    <source>
        <dbReference type="ARBA" id="ARBA00000716"/>
    </source>
</evidence>
<feature type="domain" description="Peptidase M13 N-terminal" evidence="33">
    <location>
        <begin position="180"/>
        <end position="571"/>
    </location>
</feature>
<evidence type="ECO:0000256" key="9">
    <source>
        <dbReference type="ARBA" id="ARBA00022670"/>
    </source>
</evidence>
<evidence type="ECO:0000256" key="2">
    <source>
        <dbReference type="ARBA" id="ARBA00001947"/>
    </source>
</evidence>
<keyword evidence="31" id="KW-0732">Signal</keyword>
<evidence type="ECO:0000256" key="24">
    <source>
        <dbReference type="ARBA" id="ARBA00031486"/>
    </source>
</evidence>
<proteinExistence type="inferred from homology"/>
<keyword evidence="14" id="KW-0862">Zinc</keyword>
<evidence type="ECO:0000256" key="29">
    <source>
        <dbReference type="ARBA" id="ARBA00049470"/>
    </source>
</evidence>
<evidence type="ECO:0000256" key="31">
    <source>
        <dbReference type="SAM" id="SignalP"/>
    </source>
</evidence>
<comment type="subcellular location">
    <subcellularLocation>
        <location evidence="3">Cell membrane</location>
        <topology evidence="3">Single-pass type II membrane protein</topology>
    </subcellularLocation>
</comment>
<comment type="catalytic activity">
    <reaction evidence="1">
        <text>Preferential cleavage of polypeptides between hydrophobic residues, particularly with Phe or Tyr at P1'.</text>
        <dbReference type="EC" id="3.4.24.11"/>
    </reaction>
</comment>
<feature type="chain" id="PRO_5046256691" description="Neprilysin" evidence="31">
    <location>
        <begin position="29"/>
        <end position="844"/>
    </location>
</feature>
<dbReference type="Gene3D" id="3.40.390.10">
    <property type="entry name" value="Collagenase (Catalytic Domain)"/>
    <property type="match status" value="1"/>
</dbReference>
<evidence type="ECO:0000313" key="34">
    <source>
        <dbReference type="EMBL" id="CAK8698580.1"/>
    </source>
</evidence>
<keyword evidence="17" id="KW-0482">Metalloprotease</keyword>
<evidence type="ECO:0000256" key="8">
    <source>
        <dbReference type="ARBA" id="ARBA00022553"/>
    </source>
</evidence>
<dbReference type="InterPro" id="IPR008753">
    <property type="entry name" value="Peptidase_M13_N"/>
</dbReference>
<evidence type="ECO:0000256" key="6">
    <source>
        <dbReference type="ARBA" id="ARBA00022077"/>
    </source>
</evidence>
<dbReference type="InterPro" id="IPR042089">
    <property type="entry name" value="Peptidase_M13_dom_2"/>
</dbReference>
<comment type="similarity">
    <text evidence="4">Belongs to the peptidase M13 family.</text>
</comment>
<evidence type="ECO:0000256" key="17">
    <source>
        <dbReference type="ARBA" id="ARBA00023049"/>
    </source>
</evidence>
<dbReference type="Proteomes" id="UP001642483">
    <property type="component" value="Unassembled WGS sequence"/>
</dbReference>
<evidence type="ECO:0000256" key="23">
    <source>
        <dbReference type="ARBA" id="ARBA00031362"/>
    </source>
</evidence>
<protein>
    <recommendedName>
        <fullName evidence="6">Neprilysin</fullName>
        <ecNumber evidence="5">3.4.24.11</ecNumber>
    </recommendedName>
    <alternativeName>
        <fullName evidence="25">Atriopeptidase</fullName>
    </alternativeName>
    <alternativeName>
        <fullName evidence="23">Enkephalinase</fullName>
    </alternativeName>
    <alternativeName>
        <fullName evidence="22">Neutral endopeptidase 24.11</fullName>
    </alternativeName>
    <alternativeName>
        <fullName evidence="24">Skin fibroblast elastase</fullName>
    </alternativeName>
</protein>
<name>A0ABP0H7R8_CLALP</name>
<reference evidence="34 35" key="1">
    <citation type="submission" date="2024-02" db="EMBL/GenBank/DDBJ databases">
        <authorList>
            <person name="Daric V."/>
            <person name="Darras S."/>
        </authorList>
    </citation>
    <scope>NUCLEOTIDE SEQUENCE [LARGE SCALE GENOMIC DNA]</scope>
</reference>
<gene>
    <name evidence="34" type="ORF">CVLEPA_LOCUS32010</name>
</gene>
<evidence type="ECO:0000259" key="33">
    <source>
        <dbReference type="Pfam" id="PF05649"/>
    </source>
</evidence>
<keyword evidence="10" id="KW-0812">Transmembrane</keyword>
<feature type="signal peptide" evidence="31">
    <location>
        <begin position="1"/>
        <end position="28"/>
    </location>
</feature>
<evidence type="ECO:0000256" key="3">
    <source>
        <dbReference type="ARBA" id="ARBA00004401"/>
    </source>
</evidence>
<evidence type="ECO:0000256" key="10">
    <source>
        <dbReference type="ARBA" id="ARBA00022692"/>
    </source>
</evidence>
<evidence type="ECO:0000256" key="14">
    <source>
        <dbReference type="ARBA" id="ARBA00022833"/>
    </source>
</evidence>
<organism evidence="34 35">
    <name type="scientific">Clavelina lepadiformis</name>
    <name type="common">Light-bulb sea squirt</name>
    <name type="synonym">Ascidia lepadiformis</name>
    <dbReference type="NCBI Taxonomy" id="159417"/>
    <lineage>
        <taxon>Eukaryota</taxon>
        <taxon>Metazoa</taxon>
        <taxon>Chordata</taxon>
        <taxon>Tunicata</taxon>
        <taxon>Ascidiacea</taxon>
        <taxon>Aplousobranchia</taxon>
        <taxon>Clavelinidae</taxon>
        <taxon>Clavelina</taxon>
    </lineage>
</organism>
<evidence type="ECO:0000256" key="27">
    <source>
        <dbReference type="ARBA" id="ARBA00048093"/>
    </source>
</evidence>
<keyword evidence="8" id="KW-0597">Phosphoprotein</keyword>
<comment type="catalytic activity">
    <reaction evidence="29">
        <text>substance P + H2O = substance P(1-9) + L-Leu-L-Met-NH2</text>
        <dbReference type="Rhea" id="RHEA:71459"/>
        <dbReference type="ChEBI" id="CHEBI:15377"/>
        <dbReference type="ChEBI" id="CHEBI:190692"/>
        <dbReference type="ChEBI" id="CHEBI:190693"/>
        <dbReference type="ChEBI" id="CHEBI:190700"/>
    </reaction>
    <physiologicalReaction direction="left-to-right" evidence="29">
        <dbReference type="Rhea" id="RHEA:71460"/>
    </physiologicalReaction>
</comment>
<evidence type="ECO:0000256" key="18">
    <source>
        <dbReference type="ARBA" id="ARBA00023136"/>
    </source>
</evidence>
<feature type="region of interest" description="Disordered" evidence="30">
    <location>
        <begin position="133"/>
        <end position="153"/>
    </location>
</feature>
<evidence type="ECO:0000256" key="21">
    <source>
        <dbReference type="ARBA" id="ARBA00023288"/>
    </source>
</evidence>
<comment type="catalytic activity">
    <reaction evidence="26">
        <text>neurotensin + H2O = neurotensin(1-10) + L-tyrosyl-L-isoleucyl-L-leucine</text>
        <dbReference type="Rhea" id="RHEA:71479"/>
        <dbReference type="ChEBI" id="CHEBI:15377"/>
        <dbReference type="ChEBI" id="CHEBI:147362"/>
        <dbReference type="ChEBI" id="CHEBI:190705"/>
        <dbReference type="ChEBI" id="CHEBI:190707"/>
    </reaction>
    <physiologicalReaction direction="left-to-right" evidence="26">
        <dbReference type="Rhea" id="RHEA:71480"/>
    </physiologicalReaction>
</comment>
<evidence type="ECO:0000256" key="25">
    <source>
        <dbReference type="ARBA" id="ARBA00032584"/>
    </source>
</evidence>
<dbReference type="PRINTS" id="PR00786">
    <property type="entry name" value="NEPRILYSIN"/>
</dbReference>
<evidence type="ECO:0000256" key="12">
    <source>
        <dbReference type="ARBA" id="ARBA00022723"/>
    </source>
</evidence>
<evidence type="ECO:0000259" key="32">
    <source>
        <dbReference type="Pfam" id="PF01431"/>
    </source>
</evidence>
<evidence type="ECO:0000256" key="15">
    <source>
        <dbReference type="ARBA" id="ARBA00022968"/>
    </source>
</evidence>
<dbReference type="InterPro" id="IPR000718">
    <property type="entry name" value="Peptidase_M13"/>
</dbReference>
<evidence type="ECO:0000256" key="7">
    <source>
        <dbReference type="ARBA" id="ARBA00022475"/>
    </source>
</evidence>
<evidence type="ECO:0000256" key="16">
    <source>
        <dbReference type="ARBA" id="ARBA00022989"/>
    </source>
</evidence>
<evidence type="ECO:0000256" key="28">
    <source>
        <dbReference type="ARBA" id="ARBA00049273"/>
    </source>
</evidence>
<keyword evidence="18" id="KW-0472">Membrane</keyword>
<dbReference type="Pfam" id="PF05649">
    <property type="entry name" value="Peptidase_M13_N"/>
    <property type="match status" value="1"/>
</dbReference>